<protein>
    <submittedName>
        <fullName evidence="1">28036_t:CDS:1</fullName>
    </submittedName>
</protein>
<name>A0ABN7WUZ7_GIGMA</name>
<accession>A0ABN7WUZ7</accession>
<dbReference type="EMBL" id="CAJVQB010063164">
    <property type="protein sequence ID" value="CAG8840559.1"/>
    <property type="molecule type" value="Genomic_DNA"/>
</dbReference>
<evidence type="ECO:0000313" key="1">
    <source>
        <dbReference type="EMBL" id="CAG8840559.1"/>
    </source>
</evidence>
<organism evidence="1 2">
    <name type="scientific">Gigaspora margarita</name>
    <dbReference type="NCBI Taxonomy" id="4874"/>
    <lineage>
        <taxon>Eukaryota</taxon>
        <taxon>Fungi</taxon>
        <taxon>Fungi incertae sedis</taxon>
        <taxon>Mucoromycota</taxon>
        <taxon>Glomeromycotina</taxon>
        <taxon>Glomeromycetes</taxon>
        <taxon>Diversisporales</taxon>
        <taxon>Gigasporaceae</taxon>
        <taxon>Gigaspora</taxon>
    </lineage>
</organism>
<reference evidence="1 2" key="1">
    <citation type="submission" date="2021-06" db="EMBL/GenBank/DDBJ databases">
        <authorList>
            <person name="Kallberg Y."/>
            <person name="Tangrot J."/>
            <person name="Rosling A."/>
        </authorList>
    </citation>
    <scope>NUCLEOTIDE SEQUENCE [LARGE SCALE GENOMIC DNA]</scope>
    <source>
        <strain evidence="1 2">120-4 pot B 10/14</strain>
    </source>
</reference>
<sequence length="48" mass="5584">EITDILDNDVGDKALQLRELPKKYGHFYARRFYFGGAELTCGKKKIHK</sequence>
<dbReference type="Proteomes" id="UP000789901">
    <property type="component" value="Unassembled WGS sequence"/>
</dbReference>
<proteinExistence type="predicted"/>
<evidence type="ECO:0000313" key="2">
    <source>
        <dbReference type="Proteomes" id="UP000789901"/>
    </source>
</evidence>
<keyword evidence="2" id="KW-1185">Reference proteome</keyword>
<gene>
    <name evidence="1" type="ORF">GMARGA_LOCUS34967</name>
</gene>
<feature type="non-terminal residue" evidence="1">
    <location>
        <position position="48"/>
    </location>
</feature>
<feature type="non-terminal residue" evidence="1">
    <location>
        <position position="1"/>
    </location>
</feature>
<comment type="caution">
    <text evidence="1">The sequence shown here is derived from an EMBL/GenBank/DDBJ whole genome shotgun (WGS) entry which is preliminary data.</text>
</comment>